<comment type="subcellular location">
    <subcellularLocation>
        <location evidence="1 15">Cytoplasm</location>
    </subcellularLocation>
</comment>
<dbReference type="PROSITE" id="PS50173">
    <property type="entry name" value="UMUC"/>
    <property type="match status" value="1"/>
</dbReference>
<dbReference type="InterPro" id="IPR001126">
    <property type="entry name" value="UmuC"/>
</dbReference>
<dbReference type="Gene3D" id="3.30.70.270">
    <property type="match status" value="1"/>
</dbReference>
<comment type="cofactor">
    <cofactor evidence="15">
        <name>Mg(2+)</name>
        <dbReference type="ChEBI" id="CHEBI:18420"/>
    </cofactor>
    <text evidence="15">Binds 2 magnesium ions per subunit.</text>
</comment>
<evidence type="ECO:0000256" key="15">
    <source>
        <dbReference type="HAMAP-Rule" id="MF_01113"/>
    </source>
</evidence>
<evidence type="ECO:0000256" key="7">
    <source>
        <dbReference type="ARBA" id="ARBA00022705"/>
    </source>
</evidence>
<evidence type="ECO:0000256" key="8">
    <source>
        <dbReference type="ARBA" id="ARBA00022723"/>
    </source>
</evidence>
<gene>
    <name evidence="15" type="primary">dinB</name>
    <name evidence="17" type="ORF">DD666_12280</name>
</gene>
<dbReference type="GO" id="GO:0042276">
    <property type="term" value="P:error-prone translesion synthesis"/>
    <property type="evidence" value="ECO:0007669"/>
    <property type="project" value="TreeGrafter"/>
</dbReference>
<dbReference type="Proteomes" id="UP000264036">
    <property type="component" value="Unassembled WGS sequence"/>
</dbReference>
<dbReference type="AlphaFoldDB" id="A0A356LH62"/>
<dbReference type="GO" id="GO:0006281">
    <property type="term" value="P:DNA repair"/>
    <property type="evidence" value="ECO:0007669"/>
    <property type="project" value="UniProtKB-UniRule"/>
</dbReference>
<dbReference type="Pfam" id="PF21999">
    <property type="entry name" value="IMS_HHH_1"/>
    <property type="match status" value="1"/>
</dbReference>
<dbReference type="Pfam" id="PF00817">
    <property type="entry name" value="IMS"/>
    <property type="match status" value="1"/>
</dbReference>
<feature type="domain" description="UmuC" evidence="16">
    <location>
        <begin position="5"/>
        <end position="185"/>
    </location>
</feature>
<accession>A0A356LH62</accession>
<dbReference type="EC" id="2.7.7.7" evidence="15"/>
<dbReference type="Gene3D" id="1.10.150.20">
    <property type="entry name" value="5' to 3' exonuclease, C-terminal subdomain"/>
    <property type="match status" value="1"/>
</dbReference>
<sequence>MTRKIVHIDMDAFYASVELRENPQLKGLPVVVAWDSIRSVIVAASYEARKYGLRSAMSVRRARELCPHAIYIAPNFTLYRDVSRQVRGIFQRYTDRIEPLSLDEAYLDVTVNNKGIASATEVARRIQEDIFLETSLTASAGVAPNKFLAKIASDWNKPNGICVIPPSKVMSFLQDLPLEKIPGVGRVTLAKFHRLQMKTIADLRLRSEWELTHHFGRYGRRLYELARGIDLREVDTNQQSQQISTETTFDQDLPYLQLQDPLDAIARKLWEQVLRKRKFGRTVTLKLKSASFRIVTRSQTYSSPLYSVDDVRQAAATLLARVEADKRHTLYRLIGLGISAFAEVDEIEVQISLL</sequence>
<evidence type="ECO:0000256" key="3">
    <source>
        <dbReference type="ARBA" id="ARBA00022457"/>
    </source>
</evidence>
<evidence type="ECO:0000259" key="16">
    <source>
        <dbReference type="PROSITE" id="PS50173"/>
    </source>
</evidence>
<evidence type="ECO:0000256" key="4">
    <source>
        <dbReference type="ARBA" id="ARBA00022490"/>
    </source>
</evidence>
<evidence type="ECO:0000256" key="5">
    <source>
        <dbReference type="ARBA" id="ARBA00022679"/>
    </source>
</evidence>
<dbReference type="Gene3D" id="3.30.1490.100">
    <property type="entry name" value="DNA polymerase, Y-family, little finger domain"/>
    <property type="match status" value="1"/>
</dbReference>
<evidence type="ECO:0000256" key="14">
    <source>
        <dbReference type="ARBA" id="ARBA00049244"/>
    </source>
</evidence>
<evidence type="ECO:0000256" key="13">
    <source>
        <dbReference type="ARBA" id="ARBA00023204"/>
    </source>
</evidence>
<dbReference type="FunFam" id="1.10.150.20:FF:000019">
    <property type="entry name" value="DNA polymerase IV"/>
    <property type="match status" value="1"/>
</dbReference>
<evidence type="ECO:0000256" key="11">
    <source>
        <dbReference type="ARBA" id="ARBA00022932"/>
    </source>
</evidence>
<dbReference type="Gene3D" id="3.40.1170.60">
    <property type="match status" value="1"/>
</dbReference>
<dbReference type="GO" id="GO:0006261">
    <property type="term" value="P:DNA-templated DNA replication"/>
    <property type="evidence" value="ECO:0007669"/>
    <property type="project" value="UniProtKB-UniRule"/>
</dbReference>
<reference evidence="17 18" key="1">
    <citation type="journal article" date="2018" name="Nat. Biotechnol.">
        <title>A standardized bacterial taxonomy based on genome phylogeny substantially revises the tree of life.</title>
        <authorList>
            <person name="Parks D.H."/>
            <person name="Chuvochina M."/>
            <person name="Waite D.W."/>
            <person name="Rinke C."/>
            <person name="Skarshewski A."/>
            <person name="Chaumeil P.A."/>
            <person name="Hugenholtz P."/>
        </authorList>
    </citation>
    <scope>NUCLEOTIDE SEQUENCE [LARGE SCALE GENOMIC DNA]</scope>
    <source>
        <strain evidence="17">UBA10707</strain>
    </source>
</reference>
<dbReference type="SUPFAM" id="SSF100879">
    <property type="entry name" value="Lesion bypass DNA polymerase (Y-family), little finger domain"/>
    <property type="match status" value="1"/>
</dbReference>
<evidence type="ECO:0000313" key="17">
    <source>
        <dbReference type="EMBL" id="HBP30179.1"/>
    </source>
</evidence>
<evidence type="ECO:0000256" key="6">
    <source>
        <dbReference type="ARBA" id="ARBA00022695"/>
    </source>
</evidence>
<dbReference type="FunFam" id="3.30.1490.100:FF:000004">
    <property type="entry name" value="DNA polymerase IV"/>
    <property type="match status" value="1"/>
</dbReference>
<dbReference type="GO" id="GO:0009432">
    <property type="term" value="P:SOS response"/>
    <property type="evidence" value="ECO:0007669"/>
    <property type="project" value="TreeGrafter"/>
</dbReference>
<keyword evidence="6 15" id="KW-0548">Nucleotidyltransferase</keyword>
<dbReference type="HAMAP" id="MF_01113">
    <property type="entry name" value="DNApol_IV"/>
    <property type="match status" value="1"/>
</dbReference>
<dbReference type="Pfam" id="PF11799">
    <property type="entry name" value="IMS_C"/>
    <property type="match status" value="1"/>
</dbReference>
<keyword evidence="13 15" id="KW-0234">DNA repair</keyword>
<comment type="subunit">
    <text evidence="15">Monomer.</text>
</comment>
<keyword evidence="11 15" id="KW-0239">DNA-directed DNA polymerase</keyword>
<keyword evidence="10 15" id="KW-0460">Magnesium</keyword>
<keyword evidence="12 15" id="KW-0238">DNA-binding</keyword>
<dbReference type="GO" id="GO:0005829">
    <property type="term" value="C:cytosol"/>
    <property type="evidence" value="ECO:0007669"/>
    <property type="project" value="TreeGrafter"/>
</dbReference>
<feature type="site" description="Substrate discrimination" evidence="15">
    <location>
        <position position="14"/>
    </location>
</feature>
<protein>
    <recommendedName>
        <fullName evidence="15">DNA polymerase IV</fullName>
        <shortName evidence="15">Pol IV</shortName>
        <ecNumber evidence="15">2.7.7.7</ecNumber>
    </recommendedName>
</protein>
<comment type="function">
    <text evidence="15">Poorly processive, error-prone DNA polymerase involved in untargeted mutagenesis. Copies undamaged DNA at stalled replication forks, which arise in vivo from mismatched or misaligned primer ends. These misaligned primers can be extended by PolIV. Exhibits no 3'-5' exonuclease (proofreading) activity. May be involved in translesional synthesis, in conjunction with the beta clamp from PolIII.</text>
</comment>
<dbReference type="InterPro" id="IPR022880">
    <property type="entry name" value="DNApol_IV"/>
</dbReference>
<dbReference type="GO" id="GO:0000287">
    <property type="term" value="F:magnesium ion binding"/>
    <property type="evidence" value="ECO:0007669"/>
    <property type="project" value="UniProtKB-UniRule"/>
</dbReference>
<evidence type="ECO:0000313" key="18">
    <source>
        <dbReference type="Proteomes" id="UP000264036"/>
    </source>
</evidence>
<comment type="caution">
    <text evidence="17">The sequence shown here is derived from an EMBL/GenBank/DDBJ whole genome shotgun (WGS) entry which is preliminary data.</text>
</comment>
<dbReference type="InterPro" id="IPR043502">
    <property type="entry name" value="DNA/RNA_pol_sf"/>
</dbReference>
<dbReference type="GO" id="GO:0003684">
    <property type="term" value="F:damaged DNA binding"/>
    <property type="evidence" value="ECO:0007669"/>
    <property type="project" value="InterPro"/>
</dbReference>
<evidence type="ECO:0000256" key="10">
    <source>
        <dbReference type="ARBA" id="ARBA00022842"/>
    </source>
</evidence>
<name>A0A356LH62_9BURK</name>
<feature type="binding site" evidence="15">
    <location>
        <position position="9"/>
    </location>
    <ligand>
        <name>Mg(2+)</name>
        <dbReference type="ChEBI" id="CHEBI:18420"/>
    </ligand>
</feature>
<comment type="similarity">
    <text evidence="2 15">Belongs to the DNA polymerase type-Y family.</text>
</comment>
<evidence type="ECO:0000256" key="9">
    <source>
        <dbReference type="ARBA" id="ARBA00022763"/>
    </source>
</evidence>
<proteinExistence type="inferred from homology"/>
<organism evidence="17 18">
    <name type="scientific">Advenella kashmirensis</name>
    <dbReference type="NCBI Taxonomy" id="310575"/>
    <lineage>
        <taxon>Bacteria</taxon>
        <taxon>Pseudomonadati</taxon>
        <taxon>Pseudomonadota</taxon>
        <taxon>Betaproteobacteria</taxon>
        <taxon>Burkholderiales</taxon>
        <taxon>Alcaligenaceae</taxon>
    </lineage>
</organism>
<keyword evidence="9 15" id="KW-0227">DNA damage</keyword>
<dbReference type="InterPro" id="IPR043128">
    <property type="entry name" value="Rev_trsase/Diguanyl_cyclase"/>
</dbReference>
<dbReference type="CDD" id="cd03586">
    <property type="entry name" value="PolY_Pol_IV_kappa"/>
    <property type="match status" value="1"/>
</dbReference>
<dbReference type="GO" id="GO:0003887">
    <property type="term" value="F:DNA-directed DNA polymerase activity"/>
    <property type="evidence" value="ECO:0007669"/>
    <property type="project" value="UniProtKB-UniRule"/>
</dbReference>
<dbReference type="NCBIfam" id="NF002677">
    <property type="entry name" value="PRK02406.1"/>
    <property type="match status" value="1"/>
</dbReference>
<dbReference type="InterPro" id="IPR017961">
    <property type="entry name" value="DNA_pol_Y-fam_little_finger"/>
</dbReference>
<feature type="binding site" evidence="15">
    <location>
        <position position="103"/>
    </location>
    <ligand>
        <name>Mg(2+)</name>
        <dbReference type="ChEBI" id="CHEBI:18420"/>
    </ligand>
</feature>
<keyword evidence="3 15" id="KW-0515">Mutator protein</keyword>
<keyword evidence="5 15" id="KW-0808">Transferase</keyword>
<dbReference type="PANTHER" id="PTHR11076:SF33">
    <property type="entry name" value="DNA POLYMERASE KAPPA"/>
    <property type="match status" value="1"/>
</dbReference>
<dbReference type="InterPro" id="IPR036775">
    <property type="entry name" value="DNA_pol_Y-fam_lit_finger_sf"/>
</dbReference>
<feature type="active site" evidence="15">
    <location>
        <position position="104"/>
    </location>
</feature>
<evidence type="ECO:0000256" key="2">
    <source>
        <dbReference type="ARBA" id="ARBA00010945"/>
    </source>
</evidence>
<keyword evidence="4 15" id="KW-0963">Cytoplasm</keyword>
<dbReference type="InterPro" id="IPR053848">
    <property type="entry name" value="IMS_HHH_1"/>
</dbReference>
<evidence type="ECO:0000256" key="1">
    <source>
        <dbReference type="ARBA" id="ARBA00004496"/>
    </source>
</evidence>
<evidence type="ECO:0000256" key="12">
    <source>
        <dbReference type="ARBA" id="ARBA00023125"/>
    </source>
</evidence>
<dbReference type="InterPro" id="IPR050116">
    <property type="entry name" value="DNA_polymerase-Y"/>
</dbReference>
<comment type="catalytic activity">
    <reaction evidence="14 15">
        <text>DNA(n) + a 2'-deoxyribonucleoside 5'-triphosphate = DNA(n+1) + diphosphate</text>
        <dbReference type="Rhea" id="RHEA:22508"/>
        <dbReference type="Rhea" id="RHEA-COMP:17339"/>
        <dbReference type="Rhea" id="RHEA-COMP:17340"/>
        <dbReference type="ChEBI" id="CHEBI:33019"/>
        <dbReference type="ChEBI" id="CHEBI:61560"/>
        <dbReference type="ChEBI" id="CHEBI:173112"/>
        <dbReference type="EC" id="2.7.7.7"/>
    </reaction>
</comment>
<keyword evidence="7 15" id="KW-0235">DNA replication</keyword>
<dbReference type="PANTHER" id="PTHR11076">
    <property type="entry name" value="DNA REPAIR POLYMERASE UMUC / TRANSFERASE FAMILY MEMBER"/>
    <property type="match status" value="1"/>
</dbReference>
<dbReference type="SUPFAM" id="SSF56672">
    <property type="entry name" value="DNA/RNA polymerases"/>
    <property type="match status" value="1"/>
</dbReference>
<dbReference type="EMBL" id="DOEK01000029">
    <property type="protein sequence ID" value="HBP30179.1"/>
    <property type="molecule type" value="Genomic_DNA"/>
</dbReference>
<keyword evidence="8 15" id="KW-0479">Metal-binding</keyword>